<keyword evidence="3" id="KW-1003">Cell membrane</keyword>
<evidence type="ECO:0000256" key="4">
    <source>
        <dbReference type="ARBA" id="ARBA00022568"/>
    </source>
</evidence>
<keyword evidence="12" id="KW-1185">Reference proteome</keyword>
<dbReference type="InterPro" id="IPR002110">
    <property type="entry name" value="Ankyrin_rpt"/>
</dbReference>
<comment type="subcellular location">
    <subcellularLocation>
        <location evidence="1">Cell membrane</location>
        <topology evidence="1">Multi-pass membrane protein</topology>
    </subcellularLocation>
</comment>
<keyword evidence="2" id="KW-0813">Transport</keyword>
<dbReference type="InterPro" id="IPR024862">
    <property type="entry name" value="TRPV"/>
</dbReference>
<feature type="transmembrane region" description="Helical" evidence="11">
    <location>
        <begin position="535"/>
        <end position="553"/>
    </location>
</feature>
<keyword evidence="4" id="KW-0109">Calcium transport</keyword>
<dbReference type="Pfam" id="PF12796">
    <property type="entry name" value="Ank_2"/>
    <property type="match status" value="1"/>
</dbReference>
<dbReference type="SMART" id="SM00248">
    <property type="entry name" value="ANK"/>
    <property type="match status" value="4"/>
</dbReference>
<dbReference type="OMA" id="FLSCERA"/>
<evidence type="ECO:0000256" key="7">
    <source>
        <dbReference type="ARBA" id="ARBA00022837"/>
    </source>
</evidence>
<reference evidence="13" key="1">
    <citation type="submission" date="2016-11" db="UniProtKB">
        <authorList>
            <consortium name="WormBaseParasite"/>
        </authorList>
    </citation>
    <scope>IDENTIFICATION</scope>
</reference>
<sequence length="807" mass="92169">MAAHVQPSSDKQHKLYQLVDMHGGGELIKWMRYARKGGDYAIVDGYFETTIKQAMYQAGKGKLQSVAELVKARNKERNEHLGAFSRKKGKGKSGPNILDDFNQDQENQGDLKKALKLLDGGKGGKGDAKYREIVWKIEERGSMGENLVGCCLMQGGPIHTELAIRLLNQFPKLVNDVMLSEDYYGLSPLHQAIVNEDPSLSFFCPEDQKGSRTDSLEHEYVELSLKTDYGGRMYFGEYPLAFAACTNQFDCYRLLRAKKADPNSQDTNGNACLHMTVIHENMEMLKLVYDTGGRLQLLNKQNLTPLTLAAKLAKKKMFQQILQLESEYLWDYGQASSIAYPLAKIDTINEENGNLNENSALYLVVYGESEAHLEMLDGLLEDLLDAKWEAFAKRRWFMSLFGFCFFYIIFSLAYMCRPFSATTWVVTGGNISYNGKVVNNGSISPIDMVKLVKIEEVPITDSGLFGFSLHSPFYEHPRCHLWHYTVFGIQGYIRMVCEPLTIAIVLFQLAGELWDIYSIGHVRWWQILITFPTKIFYKMSLLLILGVVPLRFGCGLGDFMLFLDNMFSISAVVLISLHFLYYCRAVKFVGPFVLMIYKIITQDLLRFFLIYFVFLFGFSQGFYIVFLSCERARLNAPFPDPEDASSNIIKNPFEAVIRVFIMTTGEYQTFYGDMSTCQEPTMSTIGKILFFIYEVFSSLMQFNWAQVILMIELSTNPKARLMALLEYSRPIGTDKRKRAFVVNKKIEVDSETERMRKEQQANAVREERKMILKRKMKDAMNREGRKSGMRPATSYLIPPNTAGKKEA</sequence>
<dbReference type="GO" id="GO:0005262">
    <property type="term" value="F:calcium channel activity"/>
    <property type="evidence" value="ECO:0007669"/>
    <property type="project" value="UniProtKB-KW"/>
</dbReference>
<dbReference type="PANTHER" id="PTHR10582:SF30">
    <property type="entry name" value="ION TRANSPORT DOMAIN-CONTAINING PROTEIN"/>
    <property type="match status" value="1"/>
</dbReference>
<dbReference type="SUPFAM" id="SSF48403">
    <property type="entry name" value="Ankyrin repeat"/>
    <property type="match status" value="1"/>
</dbReference>
<dbReference type="WBParaSite" id="MhA1_Contig1556.frz3.fgene4">
    <property type="protein sequence ID" value="MhA1_Contig1556.frz3.fgene4"/>
    <property type="gene ID" value="MhA1_Contig1556.frz3.fgene4"/>
</dbReference>
<dbReference type="InterPro" id="IPR036770">
    <property type="entry name" value="Ankyrin_rpt-contain_sf"/>
</dbReference>
<evidence type="ECO:0000256" key="1">
    <source>
        <dbReference type="ARBA" id="ARBA00004651"/>
    </source>
</evidence>
<accession>A0A1I8B7U8</accession>
<keyword evidence="11" id="KW-0472">Membrane</keyword>
<feature type="region of interest" description="Disordered" evidence="10">
    <location>
        <begin position="78"/>
        <end position="103"/>
    </location>
</feature>
<feature type="transmembrane region" description="Helical" evidence="11">
    <location>
        <begin position="559"/>
        <end position="583"/>
    </location>
</feature>
<evidence type="ECO:0000256" key="10">
    <source>
        <dbReference type="SAM" id="MobiDB-lite"/>
    </source>
</evidence>
<name>A0A1I8B7U8_MELHA</name>
<dbReference type="Gene3D" id="1.25.40.20">
    <property type="entry name" value="Ankyrin repeat-containing domain"/>
    <property type="match status" value="1"/>
</dbReference>
<evidence type="ECO:0000256" key="3">
    <source>
        <dbReference type="ARBA" id="ARBA00022475"/>
    </source>
</evidence>
<evidence type="ECO:0000313" key="12">
    <source>
        <dbReference type="Proteomes" id="UP000095281"/>
    </source>
</evidence>
<keyword evidence="8" id="KW-0406">Ion transport</keyword>
<evidence type="ECO:0000256" key="11">
    <source>
        <dbReference type="SAM" id="Phobius"/>
    </source>
</evidence>
<evidence type="ECO:0000256" key="5">
    <source>
        <dbReference type="ARBA" id="ARBA00022673"/>
    </source>
</evidence>
<feature type="transmembrane region" description="Helical" evidence="11">
    <location>
        <begin position="396"/>
        <end position="415"/>
    </location>
</feature>
<evidence type="ECO:0000256" key="6">
    <source>
        <dbReference type="ARBA" id="ARBA00022737"/>
    </source>
</evidence>
<keyword evidence="5" id="KW-0107">Calcium channel</keyword>
<dbReference type="Proteomes" id="UP000095281">
    <property type="component" value="Unplaced"/>
</dbReference>
<feature type="transmembrane region" description="Helical" evidence="11">
    <location>
        <begin position="604"/>
        <end position="626"/>
    </location>
</feature>
<dbReference type="AlphaFoldDB" id="A0A1I8B7U8"/>
<evidence type="ECO:0000313" key="13">
    <source>
        <dbReference type="WBParaSite" id="MhA1_Contig1556.frz3.fgene4"/>
    </source>
</evidence>
<protein>
    <submittedName>
        <fullName evidence="13">ANK_REP_REGION domain-containing protein</fullName>
    </submittedName>
</protein>
<dbReference type="GO" id="GO:0005886">
    <property type="term" value="C:plasma membrane"/>
    <property type="evidence" value="ECO:0007669"/>
    <property type="project" value="UniProtKB-SubCell"/>
</dbReference>
<keyword evidence="11" id="KW-1133">Transmembrane helix</keyword>
<feature type="region of interest" description="Disordered" evidence="10">
    <location>
        <begin position="778"/>
        <end position="807"/>
    </location>
</feature>
<keyword evidence="9" id="KW-0407">Ion channel</keyword>
<keyword evidence="11" id="KW-0812">Transmembrane</keyword>
<dbReference type="GO" id="GO:0098703">
    <property type="term" value="P:calcium ion import across plasma membrane"/>
    <property type="evidence" value="ECO:0007669"/>
    <property type="project" value="TreeGrafter"/>
</dbReference>
<evidence type="ECO:0000256" key="9">
    <source>
        <dbReference type="ARBA" id="ARBA00023303"/>
    </source>
</evidence>
<keyword evidence="7" id="KW-0106">Calcium</keyword>
<organism evidence="12 13">
    <name type="scientific">Meloidogyne hapla</name>
    <name type="common">Root-knot nematode worm</name>
    <dbReference type="NCBI Taxonomy" id="6305"/>
    <lineage>
        <taxon>Eukaryota</taxon>
        <taxon>Metazoa</taxon>
        <taxon>Ecdysozoa</taxon>
        <taxon>Nematoda</taxon>
        <taxon>Chromadorea</taxon>
        <taxon>Rhabditida</taxon>
        <taxon>Tylenchina</taxon>
        <taxon>Tylenchomorpha</taxon>
        <taxon>Tylenchoidea</taxon>
        <taxon>Meloidogynidae</taxon>
        <taxon>Meloidogyninae</taxon>
        <taxon>Meloidogyne</taxon>
    </lineage>
</organism>
<dbReference type="PANTHER" id="PTHR10582">
    <property type="entry name" value="TRANSIENT RECEPTOR POTENTIAL ION CHANNEL PROTEIN"/>
    <property type="match status" value="1"/>
</dbReference>
<proteinExistence type="predicted"/>
<keyword evidence="6" id="KW-0677">Repeat</keyword>
<evidence type="ECO:0000256" key="2">
    <source>
        <dbReference type="ARBA" id="ARBA00022448"/>
    </source>
</evidence>
<evidence type="ECO:0000256" key="8">
    <source>
        <dbReference type="ARBA" id="ARBA00023065"/>
    </source>
</evidence>